<gene>
    <name evidence="2" type="ORF">DF3PB_2030007</name>
</gene>
<dbReference type="Pfam" id="PF20247">
    <property type="entry name" value="DUF6602"/>
    <property type="match status" value="1"/>
</dbReference>
<protein>
    <recommendedName>
        <fullName evidence="1">DUF6602 domain-containing protein</fullName>
    </recommendedName>
</protein>
<proteinExistence type="predicted"/>
<accession>A0A380TDI2</accession>
<dbReference type="AlphaFoldDB" id="A0A380TDI2"/>
<reference evidence="2" key="1">
    <citation type="submission" date="2018-07" db="EMBL/GenBank/DDBJ databases">
        <authorList>
            <person name="Quirk P.G."/>
            <person name="Krulwich T.A."/>
        </authorList>
    </citation>
    <scope>NUCLEOTIDE SEQUENCE</scope>
</reference>
<dbReference type="CDD" id="cd21173">
    <property type="entry name" value="NucC-like"/>
    <property type="match status" value="1"/>
</dbReference>
<evidence type="ECO:0000313" key="2">
    <source>
        <dbReference type="EMBL" id="SUS05698.1"/>
    </source>
</evidence>
<organism evidence="2">
    <name type="scientific">metagenome</name>
    <dbReference type="NCBI Taxonomy" id="256318"/>
    <lineage>
        <taxon>unclassified sequences</taxon>
        <taxon>metagenomes</taxon>
    </lineage>
</organism>
<dbReference type="EMBL" id="UIDG01000117">
    <property type="protein sequence ID" value="SUS05698.1"/>
    <property type="molecule type" value="Genomic_DNA"/>
</dbReference>
<name>A0A380TDI2_9ZZZZ</name>
<sequence>MPAQPPQFAEFNRIEEDLLLAKLNAARSAIVHAGEKGRALEHEVRTLLRSFLPMEYGLSTGFVVFHTHSGPRLSSQLDIVIYDAVRSGPIIRLETCDVFPLEAVYGYVEVKATLQSSSDDADEWAENSVERCLEKNRVLRAMNERRFWAPLSGSRIETGLFTHEWMGLRSYVFAFEPVGAVARSLPALAQRMSNISKRLGPPTHVHGLLVANHGFLYTRPVDTRHASKADYYHVKYSADHPLSSFKTFLLQGLTTFPRPQLGWTPGIDQYFEKELKWDIRAPEA</sequence>
<feature type="domain" description="DUF6602" evidence="1">
    <location>
        <begin position="26"/>
        <end position="118"/>
    </location>
</feature>
<dbReference type="InterPro" id="IPR046537">
    <property type="entry name" value="DUF6602"/>
</dbReference>
<evidence type="ECO:0000259" key="1">
    <source>
        <dbReference type="Pfam" id="PF20247"/>
    </source>
</evidence>